<dbReference type="GO" id="GO:0045881">
    <property type="term" value="P:positive regulation of sporulation resulting in formation of a cellular spore"/>
    <property type="evidence" value="ECO:0007669"/>
    <property type="project" value="TreeGrafter"/>
</dbReference>
<dbReference type="SUPFAM" id="SSF110849">
    <property type="entry name" value="ParB/Sulfiredoxin"/>
    <property type="match status" value="1"/>
</dbReference>
<dbReference type="InterPro" id="IPR003115">
    <property type="entry name" value="ParB_N"/>
</dbReference>
<dbReference type="SMART" id="SM00470">
    <property type="entry name" value="ParB"/>
    <property type="match status" value="1"/>
</dbReference>
<dbReference type="AlphaFoldDB" id="A0A8B3DAF7"/>
<dbReference type="CDD" id="cd16397">
    <property type="entry name" value="IbrB_like"/>
    <property type="match status" value="1"/>
</dbReference>
<dbReference type="GO" id="GO:0005694">
    <property type="term" value="C:chromosome"/>
    <property type="evidence" value="ECO:0007669"/>
    <property type="project" value="TreeGrafter"/>
</dbReference>
<reference evidence="2 3" key="1">
    <citation type="submission" date="2018-08" db="EMBL/GenBank/DDBJ databases">
        <title>Vibrio harveyi strains pathogenic to white snook Centropomus viridis Lockington (1877) and potential probiotic bacteria.</title>
        <authorList>
            <person name="Soto-Rodriguez S."/>
            <person name="Gomez-Gil B."/>
            <person name="Lozano-Olvera R."/>
        </authorList>
    </citation>
    <scope>NUCLEOTIDE SEQUENCE [LARGE SCALE GENOMIC DNA]</scope>
    <source>
        <strain evidence="2 3">CAIM 1508</strain>
    </source>
</reference>
<comment type="caution">
    <text evidence="2">The sequence shown here is derived from an EMBL/GenBank/DDBJ whole genome shotgun (WGS) entry which is preliminary data.</text>
</comment>
<accession>A0A8B3DAF7</accession>
<gene>
    <name evidence="2" type="ORF">DS957_028245</name>
</gene>
<organism evidence="2 3">
    <name type="scientific">Vibrio harveyi</name>
    <name type="common">Beneckea harveyi</name>
    <dbReference type="NCBI Taxonomy" id="669"/>
    <lineage>
        <taxon>Bacteria</taxon>
        <taxon>Pseudomonadati</taxon>
        <taxon>Pseudomonadota</taxon>
        <taxon>Gammaproteobacteria</taxon>
        <taxon>Vibrionales</taxon>
        <taxon>Vibrionaceae</taxon>
        <taxon>Vibrio</taxon>
    </lineage>
</organism>
<evidence type="ECO:0000259" key="1">
    <source>
        <dbReference type="SMART" id="SM00470"/>
    </source>
</evidence>
<dbReference type="PANTHER" id="PTHR33375:SF1">
    <property type="entry name" value="CHROMOSOME-PARTITIONING PROTEIN PARB-RELATED"/>
    <property type="match status" value="1"/>
</dbReference>
<feature type="domain" description="ParB-like N-terminal" evidence="1">
    <location>
        <begin position="44"/>
        <end position="140"/>
    </location>
</feature>
<dbReference type="EMBL" id="QOUW02000260">
    <property type="protein sequence ID" value="RIV99223.1"/>
    <property type="molecule type" value="Genomic_DNA"/>
</dbReference>
<proteinExistence type="predicted"/>
<dbReference type="InterPro" id="IPR050336">
    <property type="entry name" value="Chromosome_partition/occlusion"/>
</dbReference>
<dbReference type="Gene3D" id="3.90.1530.10">
    <property type="entry name" value="Conserved hypothetical protein from pyrococcus furiosus pfu- 392566-001, ParB domain"/>
    <property type="match status" value="1"/>
</dbReference>
<sequence>MLQQLEHLLTQSALSQQTRVEVYNALSDLAYMVIGLEHPALNVKLIPRCMLKDNDYNPNNVAPPEYRLLKHSMKTDGVTMPVVVNQALGEEHCVIIDGYHRSQLLKHDLDLKHSLASYVPVVILNKREEERIATSVRHNMARGTHQVELTAQLVAKLKSMNVSDEEIGKEIGMDKEEVLRMQQVLGLAELFKDRDFSCSWK</sequence>
<dbReference type="PANTHER" id="PTHR33375">
    <property type="entry name" value="CHROMOSOME-PARTITIONING PROTEIN PARB-RELATED"/>
    <property type="match status" value="1"/>
</dbReference>
<dbReference type="InterPro" id="IPR036086">
    <property type="entry name" value="ParB/Sulfiredoxin_sf"/>
</dbReference>
<name>A0A8B3DAF7_VIBHA</name>
<evidence type="ECO:0000313" key="2">
    <source>
        <dbReference type="EMBL" id="RIV99223.1"/>
    </source>
</evidence>
<protein>
    <submittedName>
        <fullName evidence="2">Chromosome partitioning protein ParB</fullName>
    </submittedName>
</protein>
<dbReference type="Proteomes" id="UP000253437">
    <property type="component" value="Unassembled WGS sequence"/>
</dbReference>
<evidence type="ECO:0000313" key="3">
    <source>
        <dbReference type="Proteomes" id="UP000253437"/>
    </source>
</evidence>
<dbReference type="GO" id="GO:0007059">
    <property type="term" value="P:chromosome segregation"/>
    <property type="evidence" value="ECO:0007669"/>
    <property type="project" value="TreeGrafter"/>
</dbReference>